<dbReference type="Proteomes" id="UP000623467">
    <property type="component" value="Unassembled WGS sequence"/>
</dbReference>
<evidence type="ECO:0000256" key="2">
    <source>
        <dbReference type="ARBA" id="ARBA00022723"/>
    </source>
</evidence>
<evidence type="ECO:0000256" key="4">
    <source>
        <dbReference type="ARBA" id="ARBA00022833"/>
    </source>
</evidence>
<dbReference type="PANTHER" id="PTHR11271:SF37">
    <property type="entry name" value="FAMILY PROTEIN, PUTATIVE (AFU_ORTHOLOGUE AFUA_4G00460)-RELATED"/>
    <property type="match status" value="1"/>
</dbReference>
<keyword evidence="2" id="KW-0479">Metal-binding</keyword>
<comment type="cofactor">
    <cofactor evidence="1">
        <name>Zn(2+)</name>
        <dbReference type="ChEBI" id="CHEBI:29105"/>
    </cofactor>
</comment>
<dbReference type="CDD" id="cd01292">
    <property type="entry name" value="metallo-dependent_hydrolases"/>
    <property type="match status" value="1"/>
</dbReference>
<dbReference type="Pfam" id="PF01979">
    <property type="entry name" value="Amidohydro_1"/>
    <property type="match status" value="1"/>
</dbReference>
<comment type="caution">
    <text evidence="6">The sequence shown here is derived from an EMBL/GenBank/DDBJ whole genome shotgun (WGS) entry which is preliminary data.</text>
</comment>
<dbReference type="InterPro" id="IPR051607">
    <property type="entry name" value="Metallo-dep_hydrolases"/>
</dbReference>
<dbReference type="InterPro" id="IPR006680">
    <property type="entry name" value="Amidohydro-rel"/>
</dbReference>
<dbReference type="GO" id="GO:0046872">
    <property type="term" value="F:metal ion binding"/>
    <property type="evidence" value="ECO:0007669"/>
    <property type="project" value="UniProtKB-KW"/>
</dbReference>
<dbReference type="SUPFAM" id="SSF51556">
    <property type="entry name" value="Metallo-dependent hydrolases"/>
    <property type="match status" value="1"/>
</dbReference>
<feature type="domain" description="Amidohydrolase-related" evidence="5">
    <location>
        <begin position="117"/>
        <end position="284"/>
    </location>
</feature>
<dbReference type="SUPFAM" id="SSF51338">
    <property type="entry name" value="Composite domain of metallo-dependent hydrolases"/>
    <property type="match status" value="1"/>
</dbReference>
<dbReference type="PANTHER" id="PTHR11271">
    <property type="entry name" value="GUANINE DEAMINASE"/>
    <property type="match status" value="1"/>
</dbReference>
<dbReference type="InterPro" id="IPR032466">
    <property type="entry name" value="Metal_Hydrolase"/>
</dbReference>
<evidence type="ECO:0000259" key="5">
    <source>
        <dbReference type="Pfam" id="PF01979"/>
    </source>
</evidence>
<sequence length="322" mass="35125">MTWTRAHADAALQGVIDSGARVWWCYRVGSVVIVNTSAPIDQLAHIRELAKNSPFNNGLVTLGMSADPPTAEMVETAQNVSINVISTHDVEGPFAFGTTVISQVNDLTPGQPTLNSSIAFVFAHASSLTPIEARLLRQFNQYISITPESEMHYGHGDRGSYLIQDQASLGVDTQFTFSVDIISQMRIWLQSTRLGLYQETLNRFKIPSNTPMTVRQAFLLGTRNGGLALKRPDLGVLKKGAKADILVFSTDAIGLVGWSDPVAAIVLHSNIADIEDVYVDGQLVKKGRKLAVDWQGKGVWGQIERKRKEIQGGAGENGYHPV</sequence>
<evidence type="ECO:0000313" key="7">
    <source>
        <dbReference type="Proteomes" id="UP000623467"/>
    </source>
</evidence>
<dbReference type="OrthoDB" id="194468at2759"/>
<dbReference type="Gene3D" id="2.30.40.10">
    <property type="entry name" value="Urease, subunit C, domain 1"/>
    <property type="match status" value="1"/>
</dbReference>
<keyword evidence="3 6" id="KW-0378">Hydrolase</keyword>
<organism evidence="6 7">
    <name type="scientific">Mycena sanguinolenta</name>
    <dbReference type="NCBI Taxonomy" id="230812"/>
    <lineage>
        <taxon>Eukaryota</taxon>
        <taxon>Fungi</taxon>
        <taxon>Dikarya</taxon>
        <taxon>Basidiomycota</taxon>
        <taxon>Agaricomycotina</taxon>
        <taxon>Agaricomycetes</taxon>
        <taxon>Agaricomycetidae</taxon>
        <taxon>Agaricales</taxon>
        <taxon>Marasmiineae</taxon>
        <taxon>Mycenaceae</taxon>
        <taxon>Mycena</taxon>
    </lineage>
</organism>
<keyword evidence="7" id="KW-1185">Reference proteome</keyword>
<evidence type="ECO:0000313" key="6">
    <source>
        <dbReference type="EMBL" id="KAF7374486.1"/>
    </source>
</evidence>
<dbReference type="GO" id="GO:0019239">
    <property type="term" value="F:deaminase activity"/>
    <property type="evidence" value="ECO:0007669"/>
    <property type="project" value="TreeGrafter"/>
</dbReference>
<evidence type="ECO:0000256" key="1">
    <source>
        <dbReference type="ARBA" id="ARBA00001947"/>
    </source>
</evidence>
<dbReference type="EMBL" id="JACAZH010000002">
    <property type="protein sequence ID" value="KAF7374486.1"/>
    <property type="molecule type" value="Genomic_DNA"/>
</dbReference>
<protein>
    <submittedName>
        <fullName evidence="6">Amidohydrolase family protein</fullName>
    </submittedName>
</protein>
<dbReference type="GO" id="GO:0005829">
    <property type="term" value="C:cytosol"/>
    <property type="evidence" value="ECO:0007669"/>
    <property type="project" value="TreeGrafter"/>
</dbReference>
<proteinExistence type="predicted"/>
<keyword evidence="4" id="KW-0862">Zinc</keyword>
<dbReference type="AlphaFoldDB" id="A0A8H7DKE0"/>
<reference evidence="6" key="1">
    <citation type="submission" date="2020-05" db="EMBL/GenBank/DDBJ databases">
        <title>Mycena genomes resolve the evolution of fungal bioluminescence.</title>
        <authorList>
            <person name="Tsai I.J."/>
        </authorList>
    </citation>
    <scope>NUCLEOTIDE SEQUENCE</scope>
    <source>
        <strain evidence="6">160909Yilan</strain>
    </source>
</reference>
<evidence type="ECO:0000256" key="3">
    <source>
        <dbReference type="ARBA" id="ARBA00022801"/>
    </source>
</evidence>
<dbReference type="Gene3D" id="3.20.20.140">
    <property type="entry name" value="Metal-dependent hydrolases"/>
    <property type="match status" value="1"/>
</dbReference>
<gene>
    <name evidence="6" type="ORF">MSAN_00333000</name>
</gene>
<dbReference type="InterPro" id="IPR011059">
    <property type="entry name" value="Metal-dep_hydrolase_composite"/>
</dbReference>
<accession>A0A8H7DKE0</accession>
<name>A0A8H7DKE0_9AGAR</name>